<dbReference type="GO" id="GO:0001216">
    <property type="term" value="F:DNA-binding transcription activator activity"/>
    <property type="evidence" value="ECO:0000318"/>
    <property type="project" value="GO_Central"/>
</dbReference>
<sequence>MQRKNNGTPGTQPACAACKHQRKKCHDGCVLAPYFPADRTREFLAVHKVFGVSNVTKMVKNANEANRRKVVDSLVWEALCRQKDPVLGPYGEYRMVFDELKRYKNHEIQMVHPSQVQKGMCFSKSLSDFVGWNCGGANGISNHNINLGGYLHENENVIIDSASYGYPSNCELQSPENIIKQAKLVDSVVLPLNQHQQRSINNINQQYYLSGQLNQIISKPIEDTIWEGGT</sequence>
<dbReference type="PANTHER" id="PTHR31301:SF19">
    <property type="entry name" value="LOB DOMAIN-CONTAINING PROTEIN 2"/>
    <property type="match status" value="1"/>
</dbReference>
<evidence type="ECO:0000259" key="2">
    <source>
        <dbReference type="PROSITE" id="PS50891"/>
    </source>
</evidence>
<dbReference type="Gramene" id="ONI16868">
    <property type="protein sequence ID" value="ONI16868"/>
    <property type="gene ID" value="PRUPE_3G126300"/>
</dbReference>
<feature type="domain" description="LOB" evidence="2">
    <location>
        <begin position="13"/>
        <end position="115"/>
    </location>
</feature>
<name>A0A251PZB9_PRUPE</name>
<dbReference type="OrthoDB" id="913402at2759"/>
<dbReference type="GO" id="GO:0005634">
    <property type="term" value="C:nucleus"/>
    <property type="evidence" value="ECO:0000318"/>
    <property type="project" value="GO_Central"/>
</dbReference>
<accession>A0A251PZB9</accession>
<evidence type="ECO:0000313" key="4">
    <source>
        <dbReference type="Proteomes" id="UP000006882"/>
    </source>
</evidence>
<organism evidence="3 4">
    <name type="scientific">Prunus persica</name>
    <name type="common">Peach</name>
    <name type="synonym">Amygdalus persica</name>
    <dbReference type="NCBI Taxonomy" id="3760"/>
    <lineage>
        <taxon>Eukaryota</taxon>
        <taxon>Viridiplantae</taxon>
        <taxon>Streptophyta</taxon>
        <taxon>Embryophyta</taxon>
        <taxon>Tracheophyta</taxon>
        <taxon>Spermatophyta</taxon>
        <taxon>Magnoliopsida</taxon>
        <taxon>eudicotyledons</taxon>
        <taxon>Gunneridae</taxon>
        <taxon>Pentapetalae</taxon>
        <taxon>rosids</taxon>
        <taxon>fabids</taxon>
        <taxon>Rosales</taxon>
        <taxon>Rosaceae</taxon>
        <taxon>Amygdaloideae</taxon>
        <taxon>Amygdaleae</taxon>
        <taxon>Prunus</taxon>
    </lineage>
</organism>
<dbReference type="Gramene" id="ONI16867">
    <property type="protein sequence ID" value="ONI16867"/>
    <property type="gene ID" value="PRUPE_3G126300"/>
</dbReference>
<dbReference type="EMBL" id="CM007653">
    <property type="protein sequence ID" value="ONI16868.1"/>
    <property type="molecule type" value="Genomic_DNA"/>
</dbReference>
<dbReference type="PANTHER" id="PTHR31301">
    <property type="entry name" value="LOB DOMAIN-CONTAINING PROTEIN 4-RELATED"/>
    <property type="match status" value="1"/>
</dbReference>
<dbReference type="GO" id="GO:0006355">
    <property type="term" value="P:regulation of DNA-templated transcription"/>
    <property type="evidence" value="ECO:0000318"/>
    <property type="project" value="GO_Central"/>
</dbReference>
<proteinExistence type="inferred from homology"/>
<dbReference type="eggNOG" id="ENOG502S1XJ">
    <property type="taxonomic scope" value="Eukaryota"/>
</dbReference>
<reference evidence="3" key="2">
    <citation type="submission" date="2016-12" db="EMBL/GenBank/DDBJ databases">
        <title>WGS assembly of Prunus persica.</title>
        <authorList>
            <person name="Verde I."/>
            <person name="Jenkins J."/>
            <person name="Dondini L."/>
            <person name="Micali S."/>
            <person name="Pagliarani G."/>
            <person name="Vendramin E."/>
            <person name="Paris R."/>
            <person name="Aramini V."/>
            <person name="Gazza L."/>
            <person name="Rossini L."/>
            <person name="Bassi D."/>
            <person name="Troggio M."/>
            <person name="Shu S."/>
            <person name="Grimwood J.H."/>
            <person name="Tartarini S."/>
            <person name="Dettori M.T."/>
            <person name="Schmutz J."/>
        </authorList>
    </citation>
    <scope>NUCLEOTIDE SEQUENCE</scope>
</reference>
<evidence type="ECO:0000256" key="1">
    <source>
        <dbReference type="ARBA" id="ARBA00005474"/>
    </source>
</evidence>
<dbReference type="SMR" id="A0A251PZB9"/>
<comment type="similarity">
    <text evidence="1">Belongs to the LOB domain-containing protein family.</text>
</comment>
<dbReference type="Pfam" id="PF03195">
    <property type="entry name" value="LOB"/>
    <property type="match status" value="1"/>
</dbReference>
<reference evidence="3 4" key="1">
    <citation type="journal article" date="2013" name="Nat. Genet.">
        <title>The high-quality draft genome of peach (Prunus persica) identifies unique patterns of genetic diversity, domestication and genome evolution.</title>
        <authorList>
            <consortium name="International Peach Genome Initiative"/>
            <person name="Verde I."/>
            <person name="Abbott A.G."/>
            <person name="Scalabrin S."/>
            <person name="Jung S."/>
            <person name="Shu S."/>
            <person name="Marroni F."/>
            <person name="Zhebentyayeva T."/>
            <person name="Dettori M.T."/>
            <person name="Grimwood J."/>
            <person name="Cattonaro F."/>
            <person name="Zuccolo A."/>
            <person name="Rossini L."/>
            <person name="Jenkins J."/>
            <person name="Vendramin E."/>
            <person name="Meisel L.A."/>
            <person name="Decroocq V."/>
            <person name="Sosinski B."/>
            <person name="Prochnik S."/>
            <person name="Mitros T."/>
            <person name="Policriti A."/>
            <person name="Cipriani G."/>
            <person name="Dondini L."/>
            <person name="Ficklin S."/>
            <person name="Goodstein D.M."/>
            <person name="Xuan P."/>
            <person name="Del Fabbro C."/>
            <person name="Aramini V."/>
            <person name="Copetti D."/>
            <person name="Gonzalez S."/>
            <person name="Horner D.S."/>
            <person name="Falchi R."/>
            <person name="Lucas S."/>
            <person name="Mica E."/>
            <person name="Maldonado J."/>
            <person name="Lazzari B."/>
            <person name="Bielenberg D."/>
            <person name="Pirona R."/>
            <person name="Miculan M."/>
            <person name="Barakat A."/>
            <person name="Testolin R."/>
            <person name="Stella A."/>
            <person name="Tartarini S."/>
            <person name="Tonutti P."/>
            <person name="Arus P."/>
            <person name="Orellana A."/>
            <person name="Wells C."/>
            <person name="Main D."/>
            <person name="Vizzotto G."/>
            <person name="Silva H."/>
            <person name="Salamini F."/>
            <person name="Schmutz J."/>
            <person name="Morgante M."/>
            <person name="Rokhsar D.S."/>
        </authorList>
    </citation>
    <scope>NUCLEOTIDE SEQUENCE [LARGE SCALE GENOMIC DNA]</scope>
    <source>
        <strain evidence="4">cv. Nemared</strain>
    </source>
</reference>
<evidence type="ECO:0000313" key="3">
    <source>
        <dbReference type="EMBL" id="ONI16868.1"/>
    </source>
</evidence>
<dbReference type="PROSITE" id="PS50891">
    <property type="entry name" value="LOB"/>
    <property type="match status" value="1"/>
</dbReference>
<keyword evidence="4" id="KW-1185">Reference proteome</keyword>
<dbReference type="STRING" id="3760.A0A251PZB9"/>
<dbReference type="Proteomes" id="UP000006882">
    <property type="component" value="Chromosome G3"/>
</dbReference>
<protein>
    <recommendedName>
        <fullName evidence="2">LOB domain-containing protein</fullName>
    </recommendedName>
</protein>
<gene>
    <name evidence="3" type="ORF">PRUPE_3G126300</name>
</gene>
<dbReference type="EMBL" id="CM007653">
    <property type="protein sequence ID" value="ONI16867.1"/>
    <property type="molecule type" value="Genomic_DNA"/>
</dbReference>
<dbReference type="InterPro" id="IPR004883">
    <property type="entry name" value="LOB"/>
</dbReference>
<dbReference type="AlphaFoldDB" id="A0A251PZB9"/>